<feature type="compositionally biased region" description="Basic and acidic residues" evidence="1">
    <location>
        <begin position="48"/>
        <end position="57"/>
    </location>
</feature>
<dbReference type="GO" id="GO:0005975">
    <property type="term" value="P:carbohydrate metabolic process"/>
    <property type="evidence" value="ECO:0007669"/>
    <property type="project" value="InterPro"/>
</dbReference>
<gene>
    <name evidence="4" type="ORF">HNR23_001689</name>
</gene>
<keyword evidence="5" id="KW-1185">Reference proteome</keyword>
<accession>A0A7W9YGE7</accession>
<dbReference type="CDD" id="cd10917">
    <property type="entry name" value="CE4_NodB_like_6s_7s"/>
    <property type="match status" value="1"/>
</dbReference>
<keyword evidence="2" id="KW-0732">Signal</keyword>
<comment type="caution">
    <text evidence="4">The sequence shown here is derived from an EMBL/GenBank/DDBJ whole genome shotgun (WGS) entry which is preliminary data.</text>
</comment>
<name>A0A7W9YGE7_9ACTN</name>
<reference evidence="4 5" key="1">
    <citation type="submission" date="2020-08" db="EMBL/GenBank/DDBJ databases">
        <title>Sequencing the genomes of 1000 actinobacteria strains.</title>
        <authorList>
            <person name="Klenk H.-P."/>
        </authorList>
    </citation>
    <scope>NUCLEOTIDE SEQUENCE [LARGE SCALE GENOMIC DNA]</scope>
    <source>
        <strain evidence="4 5">DSM 46659</strain>
    </source>
</reference>
<evidence type="ECO:0000256" key="1">
    <source>
        <dbReference type="SAM" id="MobiDB-lite"/>
    </source>
</evidence>
<evidence type="ECO:0000259" key="3">
    <source>
        <dbReference type="PROSITE" id="PS51677"/>
    </source>
</evidence>
<dbReference type="PROSITE" id="PS51257">
    <property type="entry name" value="PROKAR_LIPOPROTEIN"/>
    <property type="match status" value="1"/>
</dbReference>
<dbReference type="GO" id="GO:0016810">
    <property type="term" value="F:hydrolase activity, acting on carbon-nitrogen (but not peptide) bonds"/>
    <property type="evidence" value="ECO:0007669"/>
    <property type="project" value="InterPro"/>
</dbReference>
<dbReference type="PROSITE" id="PS51677">
    <property type="entry name" value="NODB"/>
    <property type="match status" value="1"/>
</dbReference>
<evidence type="ECO:0000313" key="5">
    <source>
        <dbReference type="Proteomes" id="UP000546642"/>
    </source>
</evidence>
<dbReference type="InterPro" id="IPR011330">
    <property type="entry name" value="Glyco_hydro/deAcase_b/a-brl"/>
</dbReference>
<feature type="domain" description="NodB homology" evidence="3">
    <location>
        <begin position="65"/>
        <end position="242"/>
    </location>
</feature>
<dbReference type="PANTHER" id="PTHR10587:SF134">
    <property type="entry name" value="SECRETED PROTEIN"/>
    <property type="match status" value="1"/>
</dbReference>
<dbReference type="PANTHER" id="PTHR10587">
    <property type="entry name" value="GLYCOSYL TRANSFERASE-RELATED"/>
    <property type="match status" value="1"/>
</dbReference>
<feature type="chain" id="PRO_5039196089" evidence="2">
    <location>
        <begin position="27"/>
        <end position="242"/>
    </location>
</feature>
<dbReference type="Proteomes" id="UP000546642">
    <property type="component" value="Unassembled WGS sequence"/>
</dbReference>
<dbReference type="InterPro" id="IPR002509">
    <property type="entry name" value="NODB_dom"/>
</dbReference>
<feature type="signal peptide" evidence="2">
    <location>
        <begin position="1"/>
        <end position="26"/>
    </location>
</feature>
<feature type="region of interest" description="Disordered" evidence="1">
    <location>
        <begin position="32"/>
        <end position="57"/>
    </location>
</feature>
<protein>
    <submittedName>
        <fullName evidence="4">Peptidoglycan/xylan/chitin deacetylase (PgdA/CDA1 family)</fullName>
    </submittedName>
</protein>
<dbReference type="RefSeq" id="WP_184074865.1">
    <property type="nucleotide sequence ID" value="NZ_JACHDS010000001.1"/>
</dbReference>
<proteinExistence type="predicted"/>
<dbReference type="Gene3D" id="3.20.20.370">
    <property type="entry name" value="Glycoside hydrolase/deacetylase"/>
    <property type="match status" value="1"/>
</dbReference>
<dbReference type="AlphaFoldDB" id="A0A7W9YGE7"/>
<organism evidence="4 5">
    <name type="scientific">Nocardiopsis mwathae</name>
    <dbReference type="NCBI Taxonomy" id="1472723"/>
    <lineage>
        <taxon>Bacteria</taxon>
        <taxon>Bacillati</taxon>
        <taxon>Actinomycetota</taxon>
        <taxon>Actinomycetes</taxon>
        <taxon>Streptosporangiales</taxon>
        <taxon>Nocardiopsidaceae</taxon>
        <taxon>Nocardiopsis</taxon>
    </lineage>
</organism>
<dbReference type="InterPro" id="IPR050248">
    <property type="entry name" value="Polysacc_deacetylase_ArnD"/>
</dbReference>
<sequence length="242" mass="26377">MLGGRVTSTPRSVAAGALFAALLAAAACTPQPAEPTSARASGEPSAEAEPRTIEDADYRVDTDDPVVFLTIDDGATRDPKMAEVLKDAGVKATFFLTDDYVRQDPDFFRELSQETGSAIENHTIDHPDLARASAKEQRRQICSTSDRYEEEFGRRPTLLRPPYGSFDDDTLRAAAECGATHVVHWSAEIDDGRIRFAAGDRLRPGDIVLMHFREQFSADIAAFVAAAEKSGLEPALLEDYLT</sequence>
<dbReference type="EMBL" id="JACHDS010000001">
    <property type="protein sequence ID" value="MBB6171629.1"/>
    <property type="molecule type" value="Genomic_DNA"/>
</dbReference>
<dbReference type="Pfam" id="PF01522">
    <property type="entry name" value="Polysacc_deac_1"/>
    <property type="match status" value="1"/>
</dbReference>
<evidence type="ECO:0000256" key="2">
    <source>
        <dbReference type="SAM" id="SignalP"/>
    </source>
</evidence>
<dbReference type="SUPFAM" id="SSF88713">
    <property type="entry name" value="Glycoside hydrolase/deacetylase"/>
    <property type="match status" value="1"/>
</dbReference>
<evidence type="ECO:0000313" key="4">
    <source>
        <dbReference type="EMBL" id="MBB6171629.1"/>
    </source>
</evidence>